<dbReference type="STRING" id="683260.SAMN05421874_107272"/>
<dbReference type="OrthoDB" id="3356051at2"/>
<dbReference type="RefSeq" id="WP_090764624.1">
    <property type="nucleotide sequence ID" value="NZ_FNFB01000007.1"/>
</dbReference>
<evidence type="ECO:0000313" key="1">
    <source>
        <dbReference type="EMBL" id="SDK42315.1"/>
    </source>
</evidence>
<sequence length="93" mass="9964">MSLVAAYVLAGELATHDDHVAAFAAYEKTVRPFAEQNQALATEGGGVVAPRTRQHLDACTAMLRTRTTLPSGAEGRVANRALALPDYEHAFVR</sequence>
<reference evidence="1 2" key="1">
    <citation type="submission" date="2016-10" db="EMBL/GenBank/DDBJ databases">
        <authorList>
            <person name="de Groot N.N."/>
        </authorList>
    </citation>
    <scope>NUCLEOTIDE SEQUENCE [LARGE SCALE GENOMIC DNA]</scope>
    <source>
        <strain evidence="1 2">CGMCC 4.5681</strain>
    </source>
</reference>
<protein>
    <submittedName>
        <fullName evidence="1">Uncharacterized protein</fullName>
    </submittedName>
</protein>
<accession>A0A1G9BTJ8</accession>
<dbReference type="EMBL" id="FNFB01000007">
    <property type="protein sequence ID" value="SDK42315.1"/>
    <property type="molecule type" value="Genomic_DNA"/>
</dbReference>
<organism evidence="1 2">
    <name type="scientific">Nonomuraea maritima</name>
    <dbReference type="NCBI Taxonomy" id="683260"/>
    <lineage>
        <taxon>Bacteria</taxon>
        <taxon>Bacillati</taxon>
        <taxon>Actinomycetota</taxon>
        <taxon>Actinomycetes</taxon>
        <taxon>Streptosporangiales</taxon>
        <taxon>Streptosporangiaceae</taxon>
        <taxon>Nonomuraea</taxon>
    </lineage>
</organism>
<keyword evidence="2" id="KW-1185">Reference proteome</keyword>
<dbReference type="PANTHER" id="PTHR46865">
    <property type="entry name" value="OXIDOREDUCTASE-RELATED"/>
    <property type="match status" value="1"/>
</dbReference>
<evidence type="ECO:0000313" key="2">
    <source>
        <dbReference type="Proteomes" id="UP000198683"/>
    </source>
</evidence>
<dbReference type="InterPro" id="IPR051704">
    <property type="entry name" value="FAD_aromatic-hydroxylase"/>
</dbReference>
<name>A0A1G9BTJ8_9ACTN</name>
<proteinExistence type="predicted"/>
<dbReference type="Gene3D" id="3.50.50.60">
    <property type="entry name" value="FAD/NAD(P)-binding domain"/>
    <property type="match status" value="1"/>
</dbReference>
<dbReference type="AlphaFoldDB" id="A0A1G9BTJ8"/>
<dbReference type="Proteomes" id="UP000198683">
    <property type="component" value="Unassembled WGS sequence"/>
</dbReference>
<dbReference type="InterPro" id="IPR036188">
    <property type="entry name" value="FAD/NAD-bd_sf"/>
</dbReference>
<gene>
    <name evidence="1" type="ORF">SAMN05421874_107272</name>
</gene>
<dbReference type="PANTHER" id="PTHR46865:SF2">
    <property type="entry name" value="MONOOXYGENASE"/>
    <property type="match status" value="1"/>
</dbReference>